<reference evidence="1" key="2">
    <citation type="submission" date="2021-02" db="EMBL/GenBank/DDBJ databases">
        <authorList>
            <person name="Kimball J.A."/>
            <person name="Haas M.W."/>
            <person name="Macchietto M."/>
            <person name="Kono T."/>
            <person name="Duquette J."/>
            <person name="Shao M."/>
        </authorList>
    </citation>
    <scope>NUCLEOTIDE SEQUENCE</scope>
    <source>
        <tissue evidence="1">Fresh leaf tissue</tissue>
    </source>
</reference>
<proteinExistence type="predicted"/>
<sequence>MEEMPIQKDMMLRSTYDADAYAAMQTSVLNVFTMQVWVELVNEAIEENDRATIALDQHLQAANRFTTLLRSRLQRYSITIGATMPGDWSCTKKLKGS</sequence>
<keyword evidence="2" id="KW-1185">Reference proteome</keyword>
<evidence type="ECO:0000313" key="2">
    <source>
        <dbReference type="Proteomes" id="UP000729402"/>
    </source>
</evidence>
<name>A0A8J5VNR7_ZIZPA</name>
<evidence type="ECO:0000313" key="1">
    <source>
        <dbReference type="EMBL" id="KAG8079082.1"/>
    </source>
</evidence>
<protein>
    <submittedName>
        <fullName evidence="1">Uncharacterized protein</fullName>
    </submittedName>
</protein>
<reference evidence="1" key="1">
    <citation type="journal article" date="2021" name="bioRxiv">
        <title>Whole Genome Assembly and Annotation of Northern Wild Rice, Zizania palustris L., Supports a Whole Genome Duplication in the Zizania Genus.</title>
        <authorList>
            <person name="Haas M."/>
            <person name="Kono T."/>
            <person name="Macchietto M."/>
            <person name="Millas R."/>
            <person name="McGilp L."/>
            <person name="Shao M."/>
            <person name="Duquette J."/>
            <person name="Hirsch C.N."/>
            <person name="Kimball J."/>
        </authorList>
    </citation>
    <scope>NUCLEOTIDE SEQUENCE</scope>
    <source>
        <tissue evidence="1">Fresh leaf tissue</tissue>
    </source>
</reference>
<gene>
    <name evidence="1" type="ORF">GUJ93_ZPchr0007g4009</name>
</gene>
<dbReference type="AlphaFoldDB" id="A0A8J5VNR7"/>
<dbReference type="Proteomes" id="UP000729402">
    <property type="component" value="Unassembled WGS sequence"/>
</dbReference>
<accession>A0A8J5VNR7</accession>
<dbReference type="EMBL" id="JAAALK010000282">
    <property type="protein sequence ID" value="KAG8079082.1"/>
    <property type="molecule type" value="Genomic_DNA"/>
</dbReference>
<organism evidence="1 2">
    <name type="scientific">Zizania palustris</name>
    <name type="common">Northern wild rice</name>
    <dbReference type="NCBI Taxonomy" id="103762"/>
    <lineage>
        <taxon>Eukaryota</taxon>
        <taxon>Viridiplantae</taxon>
        <taxon>Streptophyta</taxon>
        <taxon>Embryophyta</taxon>
        <taxon>Tracheophyta</taxon>
        <taxon>Spermatophyta</taxon>
        <taxon>Magnoliopsida</taxon>
        <taxon>Liliopsida</taxon>
        <taxon>Poales</taxon>
        <taxon>Poaceae</taxon>
        <taxon>BOP clade</taxon>
        <taxon>Oryzoideae</taxon>
        <taxon>Oryzeae</taxon>
        <taxon>Zizaniinae</taxon>
        <taxon>Zizania</taxon>
    </lineage>
</organism>
<comment type="caution">
    <text evidence="1">The sequence shown here is derived from an EMBL/GenBank/DDBJ whole genome shotgun (WGS) entry which is preliminary data.</text>
</comment>